<organism evidence="5 6">
    <name type="scientific">Aeromicrobium panaciterrae</name>
    <dbReference type="NCBI Taxonomy" id="363861"/>
    <lineage>
        <taxon>Bacteria</taxon>
        <taxon>Bacillati</taxon>
        <taxon>Actinomycetota</taxon>
        <taxon>Actinomycetes</taxon>
        <taxon>Propionibacteriales</taxon>
        <taxon>Nocardioidaceae</taxon>
        <taxon>Aeromicrobium</taxon>
    </lineage>
</organism>
<dbReference type="RefSeq" id="WP_309971900.1">
    <property type="nucleotide sequence ID" value="NZ_JAVDWH010000001.1"/>
</dbReference>
<comment type="caution">
    <text evidence="5">The sequence shown here is derived from an EMBL/GenBank/DDBJ whole genome shotgun (WGS) entry which is preliminary data.</text>
</comment>
<dbReference type="PANTHER" id="PTHR37042">
    <property type="entry name" value="OUTER MEMBRANE PROTEIN RV1973"/>
    <property type="match status" value="1"/>
</dbReference>
<keyword evidence="4" id="KW-1133">Transmembrane helix</keyword>
<evidence type="ECO:0008006" key="7">
    <source>
        <dbReference type="Google" id="ProtNLM"/>
    </source>
</evidence>
<feature type="transmembrane region" description="Helical" evidence="4">
    <location>
        <begin position="24"/>
        <end position="45"/>
    </location>
</feature>
<evidence type="ECO:0000256" key="4">
    <source>
        <dbReference type="SAM" id="Phobius"/>
    </source>
</evidence>
<keyword evidence="6" id="KW-1185">Reference proteome</keyword>
<sequence>MASARTSNTLNPDPETSWSSRTRVVRILAALAATGLVLGLLGVFLPKAFGDDDTYGGADRERVISRANDFATAYNTYNVAELDDYQKRLKGLLTPKYDEQFVQVTNAVFEALKDKKQKSGEAKVRGVAIESIDEDSAEAIVAVDATISNTDNKAAVVRHFRWKVSFTKTGTEWLVSNFESVAAVTATAGDPSATAPTPTPTATSTEGN</sequence>
<proteinExistence type="predicted"/>
<name>A0ABU1URJ9_9ACTN</name>
<keyword evidence="4" id="KW-0812">Transmembrane</keyword>
<evidence type="ECO:0000256" key="1">
    <source>
        <dbReference type="ARBA" id="ARBA00004370"/>
    </source>
</evidence>
<dbReference type="Proteomes" id="UP001257739">
    <property type="component" value="Unassembled WGS sequence"/>
</dbReference>
<evidence type="ECO:0000313" key="5">
    <source>
        <dbReference type="EMBL" id="MDR7087809.1"/>
    </source>
</evidence>
<evidence type="ECO:0000256" key="3">
    <source>
        <dbReference type="SAM" id="MobiDB-lite"/>
    </source>
</evidence>
<comment type="subcellular location">
    <subcellularLocation>
        <location evidence="1">Membrane</location>
    </subcellularLocation>
</comment>
<dbReference type="PANTHER" id="PTHR37042:SF4">
    <property type="entry name" value="OUTER MEMBRANE PROTEIN RV1973"/>
    <property type="match status" value="1"/>
</dbReference>
<protein>
    <recommendedName>
        <fullName evidence="7">Mce-associated membrane protein</fullName>
    </recommendedName>
</protein>
<feature type="region of interest" description="Disordered" evidence="3">
    <location>
        <begin position="187"/>
        <end position="208"/>
    </location>
</feature>
<reference evidence="5 6" key="1">
    <citation type="submission" date="2023-07" db="EMBL/GenBank/DDBJ databases">
        <title>Sorghum-associated microbial communities from plants grown in Nebraska, USA.</title>
        <authorList>
            <person name="Schachtman D."/>
        </authorList>
    </citation>
    <scope>NUCLEOTIDE SEQUENCE [LARGE SCALE GENOMIC DNA]</scope>
    <source>
        <strain evidence="5 6">BE248</strain>
    </source>
</reference>
<gene>
    <name evidence="5" type="ORF">J2X11_002648</name>
</gene>
<dbReference type="EMBL" id="JAVDWH010000001">
    <property type="protein sequence ID" value="MDR7087809.1"/>
    <property type="molecule type" value="Genomic_DNA"/>
</dbReference>
<accession>A0ABU1URJ9</accession>
<keyword evidence="2 4" id="KW-0472">Membrane</keyword>
<evidence type="ECO:0000256" key="2">
    <source>
        <dbReference type="ARBA" id="ARBA00023136"/>
    </source>
</evidence>
<evidence type="ECO:0000313" key="6">
    <source>
        <dbReference type="Proteomes" id="UP001257739"/>
    </source>
</evidence>